<feature type="domain" description="ATP-grasp" evidence="14">
    <location>
        <begin position="99"/>
        <end position="302"/>
    </location>
</feature>
<dbReference type="UniPathway" id="UPA00219"/>
<organism evidence="15 16">
    <name type="scientific">Thermodesulfitimonas autotrophica</name>
    <dbReference type="NCBI Taxonomy" id="1894989"/>
    <lineage>
        <taxon>Bacteria</taxon>
        <taxon>Bacillati</taxon>
        <taxon>Bacillota</taxon>
        <taxon>Clostridia</taxon>
        <taxon>Thermoanaerobacterales</taxon>
        <taxon>Thermoanaerobacteraceae</taxon>
        <taxon>Thermodesulfitimonas</taxon>
    </lineage>
</organism>
<dbReference type="RefSeq" id="WP_211328109.1">
    <property type="nucleotide sequence ID" value="NZ_RKRE01000002.1"/>
</dbReference>
<evidence type="ECO:0000256" key="6">
    <source>
        <dbReference type="ARBA" id="ARBA00022840"/>
    </source>
</evidence>
<dbReference type="GO" id="GO:0071555">
    <property type="term" value="P:cell wall organization"/>
    <property type="evidence" value="ECO:0007669"/>
    <property type="project" value="UniProtKB-KW"/>
</dbReference>
<comment type="similarity">
    <text evidence="2 10">Belongs to the D-alanine--D-alanine ligase family.</text>
</comment>
<evidence type="ECO:0000256" key="8">
    <source>
        <dbReference type="ARBA" id="ARBA00022984"/>
    </source>
</evidence>
<feature type="binding site" evidence="12">
    <location>
        <position position="256"/>
    </location>
    <ligand>
        <name>Mg(2+)</name>
        <dbReference type="ChEBI" id="CHEBI:18420"/>
        <label>1</label>
    </ligand>
</feature>
<dbReference type="EC" id="6.3.2.4" evidence="10"/>
<comment type="catalytic activity">
    <reaction evidence="10">
        <text>2 D-alanine + ATP = D-alanyl-D-alanine + ADP + phosphate + H(+)</text>
        <dbReference type="Rhea" id="RHEA:11224"/>
        <dbReference type="ChEBI" id="CHEBI:15378"/>
        <dbReference type="ChEBI" id="CHEBI:30616"/>
        <dbReference type="ChEBI" id="CHEBI:43474"/>
        <dbReference type="ChEBI" id="CHEBI:57416"/>
        <dbReference type="ChEBI" id="CHEBI:57822"/>
        <dbReference type="ChEBI" id="CHEBI:456216"/>
        <dbReference type="EC" id="6.3.2.4"/>
    </reaction>
</comment>
<proteinExistence type="inferred from homology"/>
<dbReference type="InterPro" id="IPR011127">
    <property type="entry name" value="Dala_Dala_lig_N"/>
</dbReference>
<comment type="function">
    <text evidence="10">Cell wall formation.</text>
</comment>
<protein>
    <recommendedName>
        <fullName evidence="10">D-alanine--D-alanine ligase</fullName>
        <ecNumber evidence="10">6.3.2.4</ecNumber>
    </recommendedName>
    <alternativeName>
        <fullName evidence="10">D-Ala-D-Ala ligase</fullName>
    </alternativeName>
    <alternativeName>
        <fullName evidence="10">D-alanylalanine synthetase</fullName>
    </alternativeName>
</protein>
<dbReference type="NCBIfam" id="NF002378">
    <property type="entry name" value="PRK01372.1"/>
    <property type="match status" value="1"/>
</dbReference>
<comment type="caution">
    <text evidence="15">The sequence shown here is derived from an EMBL/GenBank/DDBJ whole genome shotgun (WGS) entry which is preliminary data.</text>
</comment>
<dbReference type="PIRSF" id="PIRSF039102">
    <property type="entry name" value="Ddl/VanB"/>
    <property type="match status" value="1"/>
</dbReference>
<dbReference type="PANTHER" id="PTHR23132">
    <property type="entry name" value="D-ALANINE--D-ALANINE LIGASE"/>
    <property type="match status" value="1"/>
</dbReference>
<evidence type="ECO:0000313" key="15">
    <source>
        <dbReference type="EMBL" id="RPF46934.1"/>
    </source>
</evidence>
<keyword evidence="8 10" id="KW-0573">Peptidoglycan synthesis</keyword>
<accession>A0A3N5APZ1</accession>
<dbReference type="HAMAP" id="MF_00047">
    <property type="entry name" value="Dala_Dala_lig"/>
    <property type="match status" value="1"/>
</dbReference>
<evidence type="ECO:0000313" key="16">
    <source>
        <dbReference type="Proteomes" id="UP000282654"/>
    </source>
</evidence>
<keyword evidence="12" id="KW-0460">Magnesium</keyword>
<name>A0A3N5APZ1_9THEO</name>
<keyword evidence="5 13" id="KW-0547">Nucleotide-binding</keyword>
<feature type="binding site" evidence="12">
    <location>
        <position position="269"/>
    </location>
    <ligand>
        <name>Mg(2+)</name>
        <dbReference type="ChEBI" id="CHEBI:18420"/>
        <label>1</label>
    </ligand>
</feature>
<evidence type="ECO:0000256" key="1">
    <source>
        <dbReference type="ARBA" id="ARBA00004496"/>
    </source>
</evidence>
<feature type="binding site" evidence="12">
    <location>
        <position position="271"/>
    </location>
    <ligand>
        <name>Mg(2+)</name>
        <dbReference type="ChEBI" id="CHEBI:18420"/>
        <label>2</label>
    </ligand>
</feature>
<gene>
    <name evidence="10" type="primary">ddl</name>
    <name evidence="15" type="ORF">EDD75_1196</name>
</gene>
<dbReference type="GO" id="GO:0008360">
    <property type="term" value="P:regulation of cell shape"/>
    <property type="evidence" value="ECO:0007669"/>
    <property type="project" value="UniProtKB-KW"/>
</dbReference>
<dbReference type="Pfam" id="PF07478">
    <property type="entry name" value="Dala_Dala_lig_C"/>
    <property type="match status" value="1"/>
</dbReference>
<keyword evidence="9 10" id="KW-0961">Cell wall biogenesis/degradation</keyword>
<dbReference type="GO" id="GO:0005524">
    <property type="term" value="F:ATP binding"/>
    <property type="evidence" value="ECO:0007669"/>
    <property type="project" value="UniProtKB-UniRule"/>
</dbReference>
<dbReference type="Gene3D" id="3.30.1490.20">
    <property type="entry name" value="ATP-grasp fold, A domain"/>
    <property type="match status" value="1"/>
</dbReference>
<evidence type="ECO:0000256" key="2">
    <source>
        <dbReference type="ARBA" id="ARBA00010871"/>
    </source>
</evidence>
<dbReference type="InterPro" id="IPR011095">
    <property type="entry name" value="Dala_Dala_lig_C"/>
</dbReference>
<dbReference type="PROSITE" id="PS00843">
    <property type="entry name" value="DALA_DALA_LIGASE_1"/>
    <property type="match status" value="1"/>
</dbReference>
<dbReference type="Pfam" id="PF01820">
    <property type="entry name" value="Dala_Dala_lig_N"/>
    <property type="match status" value="2"/>
</dbReference>
<feature type="active site" evidence="11">
    <location>
        <position position="146"/>
    </location>
</feature>
<dbReference type="PANTHER" id="PTHR23132:SF23">
    <property type="entry name" value="D-ALANINE--D-ALANINE LIGASE B"/>
    <property type="match status" value="1"/>
</dbReference>
<dbReference type="InterPro" id="IPR011761">
    <property type="entry name" value="ATP-grasp"/>
</dbReference>
<dbReference type="PROSITE" id="PS00844">
    <property type="entry name" value="DALA_DALA_LIGASE_2"/>
    <property type="match status" value="1"/>
</dbReference>
<evidence type="ECO:0000256" key="13">
    <source>
        <dbReference type="PROSITE-ProRule" id="PRU00409"/>
    </source>
</evidence>
<keyword evidence="4 10" id="KW-0436">Ligase</keyword>
<evidence type="ECO:0000256" key="5">
    <source>
        <dbReference type="ARBA" id="ARBA00022741"/>
    </source>
</evidence>
<dbReference type="NCBIfam" id="TIGR01205">
    <property type="entry name" value="D_ala_D_alaTIGR"/>
    <property type="match status" value="1"/>
</dbReference>
<evidence type="ECO:0000256" key="11">
    <source>
        <dbReference type="PIRSR" id="PIRSR039102-1"/>
    </source>
</evidence>
<keyword evidence="12" id="KW-0464">Manganese</keyword>
<evidence type="ECO:0000256" key="7">
    <source>
        <dbReference type="ARBA" id="ARBA00022960"/>
    </source>
</evidence>
<dbReference type="GO" id="GO:0008716">
    <property type="term" value="F:D-alanine-D-alanine ligase activity"/>
    <property type="evidence" value="ECO:0007669"/>
    <property type="project" value="UniProtKB-UniRule"/>
</dbReference>
<feature type="active site" evidence="11">
    <location>
        <position position="280"/>
    </location>
</feature>
<dbReference type="EMBL" id="RKRE01000002">
    <property type="protein sequence ID" value="RPF46934.1"/>
    <property type="molecule type" value="Genomic_DNA"/>
</dbReference>
<reference evidence="15 16" key="1">
    <citation type="submission" date="2018-11" db="EMBL/GenBank/DDBJ databases">
        <title>Genomic Encyclopedia of Type Strains, Phase IV (KMG-IV): sequencing the most valuable type-strain genomes for metagenomic binning, comparative biology and taxonomic classification.</title>
        <authorList>
            <person name="Goeker M."/>
        </authorList>
    </citation>
    <scope>NUCLEOTIDE SEQUENCE [LARGE SCALE GENOMIC DNA]</scope>
    <source>
        <strain evidence="15 16">DSM 102936</strain>
    </source>
</reference>
<keyword evidence="3 10" id="KW-0963">Cytoplasm</keyword>
<keyword evidence="12" id="KW-0479">Metal-binding</keyword>
<evidence type="ECO:0000256" key="9">
    <source>
        <dbReference type="ARBA" id="ARBA00023316"/>
    </source>
</evidence>
<evidence type="ECO:0000256" key="3">
    <source>
        <dbReference type="ARBA" id="ARBA00022490"/>
    </source>
</evidence>
<evidence type="ECO:0000256" key="4">
    <source>
        <dbReference type="ARBA" id="ARBA00022598"/>
    </source>
</evidence>
<dbReference type="InterPro" id="IPR005905">
    <property type="entry name" value="D_ala_D_ala"/>
</dbReference>
<comment type="cofactor">
    <cofactor evidence="12">
        <name>Mg(2+)</name>
        <dbReference type="ChEBI" id="CHEBI:18420"/>
    </cofactor>
    <cofactor evidence="12">
        <name>Mn(2+)</name>
        <dbReference type="ChEBI" id="CHEBI:29035"/>
    </cofactor>
    <text evidence="12">Binds 2 magnesium or manganese ions per subunit.</text>
</comment>
<dbReference type="SUPFAM" id="SSF52440">
    <property type="entry name" value="PreATP-grasp domain"/>
    <property type="match status" value="1"/>
</dbReference>
<dbReference type="InterPro" id="IPR000291">
    <property type="entry name" value="D-Ala_lig_Van_CS"/>
</dbReference>
<feature type="binding site" evidence="12">
    <location>
        <position position="269"/>
    </location>
    <ligand>
        <name>Mg(2+)</name>
        <dbReference type="ChEBI" id="CHEBI:18420"/>
        <label>2</label>
    </ligand>
</feature>
<dbReference type="PROSITE" id="PS50975">
    <property type="entry name" value="ATP_GRASP"/>
    <property type="match status" value="1"/>
</dbReference>
<dbReference type="InterPro" id="IPR016185">
    <property type="entry name" value="PreATP-grasp_dom_sf"/>
</dbReference>
<dbReference type="GO" id="GO:0009252">
    <property type="term" value="P:peptidoglycan biosynthetic process"/>
    <property type="evidence" value="ECO:0007669"/>
    <property type="project" value="UniProtKB-UniRule"/>
</dbReference>
<dbReference type="Gene3D" id="3.40.50.20">
    <property type="match status" value="1"/>
</dbReference>
<keyword evidence="7 10" id="KW-0133">Cell shape</keyword>
<comment type="subcellular location">
    <subcellularLocation>
        <location evidence="1 10">Cytoplasm</location>
    </subcellularLocation>
</comment>
<comment type="pathway">
    <text evidence="10">Cell wall biogenesis; peptidoglycan biosynthesis.</text>
</comment>
<keyword evidence="6 13" id="KW-0067">ATP-binding</keyword>
<dbReference type="Proteomes" id="UP000282654">
    <property type="component" value="Unassembled WGS sequence"/>
</dbReference>
<evidence type="ECO:0000259" key="14">
    <source>
        <dbReference type="PROSITE" id="PS50975"/>
    </source>
</evidence>
<dbReference type="SUPFAM" id="SSF56059">
    <property type="entry name" value="Glutathione synthetase ATP-binding domain-like"/>
    <property type="match status" value="1"/>
</dbReference>
<evidence type="ECO:0000256" key="12">
    <source>
        <dbReference type="PIRSR" id="PIRSR039102-3"/>
    </source>
</evidence>
<dbReference type="GO" id="GO:0046872">
    <property type="term" value="F:metal ion binding"/>
    <property type="evidence" value="ECO:0007669"/>
    <property type="project" value="UniProtKB-KW"/>
</dbReference>
<dbReference type="Gene3D" id="3.30.470.20">
    <property type="entry name" value="ATP-grasp fold, B domain"/>
    <property type="match status" value="1"/>
</dbReference>
<dbReference type="GO" id="GO:0005737">
    <property type="term" value="C:cytoplasm"/>
    <property type="evidence" value="ECO:0007669"/>
    <property type="project" value="UniProtKB-SubCell"/>
</dbReference>
<dbReference type="AlphaFoldDB" id="A0A3N5APZ1"/>
<feature type="active site" evidence="11">
    <location>
        <position position="13"/>
    </location>
</feature>
<evidence type="ECO:0000256" key="10">
    <source>
        <dbReference type="HAMAP-Rule" id="MF_00047"/>
    </source>
</evidence>
<sequence length="309" mass="32730">MRVAVLFGGRSAEREISLKSGEAVYQALREKDREAVKIDVGPDVAERLRAVRPDVAFIALHGKGGEDGSIQGLLEVLGIPYTGPGILASALAMDKIATKRMLTAAGLPTPPFITLEQNGAALESLAAQVLQAMPLPVVIKAPTQGSSIGMSIVKREEGLVPALSEAFRYDPVVLVERFIPGVEVTAAVLGNKRPVVLPLIEIVAAKGVYDYEAKYTPGMSDHIIPPRIDARLQEEIGAAALATYKLLGCRGFSRIDFIAGVDGKPYILEVNTIPGLTAVSLFPDAARAAGISFADLIEKLIALALGQEE</sequence>
<keyword evidence="16" id="KW-1185">Reference proteome</keyword>
<dbReference type="InterPro" id="IPR013815">
    <property type="entry name" value="ATP_grasp_subdomain_1"/>
</dbReference>